<comment type="caution">
    <text evidence="1">The sequence shown here is derived from an EMBL/GenBank/DDBJ whole genome shotgun (WGS) entry which is preliminary data.</text>
</comment>
<accession>X1E0C3</accession>
<proteinExistence type="predicted"/>
<gene>
    <name evidence="1" type="ORF">S01H4_37680</name>
</gene>
<dbReference type="AlphaFoldDB" id="X1E0C3"/>
<reference evidence="1" key="1">
    <citation type="journal article" date="2014" name="Front. Microbiol.">
        <title>High frequency of phylogenetically diverse reductive dehalogenase-homologous genes in deep subseafloor sedimentary metagenomes.</title>
        <authorList>
            <person name="Kawai M."/>
            <person name="Futagami T."/>
            <person name="Toyoda A."/>
            <person name="Takaki Y."/>
            <person name="Nishi S."/>
            <person name="Hori S."/>
            <person name="Arai W."/>
            <person name="Tsubouchi T."/>
            <person name="Morono Y."/>
            <person name="Uchiyama I."/>
            <person name="Ito T."/>
            <person name="Fujiyama A."/>
            <person name="Inagaki F."/>
            <person name="Takami H."/>
        </authorList>
    </citation>
    <scope>NUCLEOTIDE SEQUENCE</scope>
    <source>
        <strain evidence="1">Expedition CK06-06</strain>
    </source>
</reference>
<protein>
    <submittedName>
        <fullName evidence="1">Uncharacterized protein</fullName>
    </submittedName>
</protein>
<dbReference type="EMBL" id="BART01020263">
    <property type="protein sequence ID" value="GAH02108.1"/>
    <property type="molecule type" value="Genomic_DNA"/>
</dbReference>
<name>X1E0C3_9ZZZZ</name>
<evidence type="ECO:0000313" key="1">
    <source>
        <dbReference type="EMBL" id="GAH02108.1"/>
    </source>
</evidence>
<feature type="non-terminal residue" evidence="1">
    <location>
        <position position="99"/>
    </location>
</feature>
<sequence length="99" mass="11073">MENPVADLISGKLKFITDVQLDLFLESSKIIIPQNIVPVNVINNYLINQALIKKVLDPDQLLYRAIHNAQSKDDLFAVAQALRYGANPNLYVSVEYTGT</sequence>
<organism evidence="1">
    <name type="scientific">marine sediment metagenome</name>
    <dbReference type="NCBI Taxonomy" id="412755"/>
    <lineage>
        <taxon>unclassified sequences</taxon>
        <taxon>metagenomes</taxon>
        <taxon>ecological metagenomes</taxon>
    </lineage>
</organism>